<evidence type="ECO:0000256" key="7">
    <source>
        <dbReference type="ARBA" id="ARBA00022553"/>
    </source>
</evidence>
<evidence type="ECO:0000256" key="10">
    <source>
        <dbReference type="ARBA" id="ARBA00022737"/>
    </source>
</evidence>
<dbReference type="GO" id="GO:0090559">
    <property type="term" value="P:regulation of membrane permeability"/>
    <property type="evidence" value="ECO:0007669"/>
    <property type="project" value="TreeGrafter"/>
</dbReference>
<dbReference type="STRING" id="38654.A0A3Q0HE83"/>
<dbReference type="InterPro" id="IPR007110">
    <property type="entry name" value="Ig-like_dom"/>
</dbReference>
<comment type="subcellular location">
    <subcellularLocation>
        <location evidence="2">Cell junction</location>
        <location evidence="2">Tight junction</location>
    </subcellularLocation>
    <subcellularLocation>
        <location evidence="1">Cell membrane</location>
        <topology evidence="1">Single-pass type I membrane protein</topology>
    </subcellularLocation>
</comment>
<evidence type="ECO:0000313" key="22">
    <source>
        <dbReference type="RefSeq" id="XP_025070264.1"/>
    </source>
</evidence>
<name>A0A3Q0HE83_ALLSI</name>
<dbReference type="Gene3D" id="2.60.40.10">
    <property type="entry name" value="Immunoglobulins"/>
    <property type="match status" value="2"/>
</dbReference>
<dbReference type="InterPro" id="IPR003599">
    <property type="entry name" value="Ig_sub"/>
</dbReference>
<keyword evidence="14" id="KW-1015">Disulfide bond</keyword>
<evidence type="ECO:0000256" key="5">
    <source>
        <dbReference type="ARBA" id="ARBA00022427"/>
    </source>
</evidence>
<keyword evidence="7" id="KW-0597">Phosphoprotein</keyword>
<evidence type="ECO:0000313" key="21">
    <source>
        <dbReference type="Proteomes" id="UP000189705"/>
    </source>
</evidence>
<proteinExistence type="inferred from homology"/>
<evidence type="ECO:0000256" key="18">
    <source>
        <dbReference type="ARBA" id="ARBA00046718"/>
    </source>
</evidence>
<dbReference type="InterPro" id="IPR013783">
    <property type="entry name" value="Ig-like_fold"/>
</dbReference>
<dbReference type="GO" id="GO:0007155">
    <property type="term" value="P:cell adhesion"/>
    <property type="evidence" value="ECO:0007669"/>
    <property type="project" value="InterPro"/>
</dbReference>
<dbReference type="PANTHER" id="PTHR45113:SF1">
    <property type="entry name" value="JUNCTIONAL ADHESION MOLECULE A"/>
    <property type="match status" value="1"/>
</dbReference>
<sequence>LSIWRNAVTSGTQVGGTEETELGLCRKATLLEGGAWLVSWLLDLLVPVAHIQVCLHCVSFFLPTGSLVAGQVTQREVPENGPVDLPCDAYLAQRGNPRIEWKFEKDETVTLLYRDSQFTEPYKGCLQFTPSSIHFSSVTRKDTGKYICEVLGESGQLSRSEVNLVVQVAPSQPVAFVVTIGNKAELTCKESDGSPPPTFQWYRNNIQMPVNPNMSEAFKNSSYELNPKTGQLMFDPVTGFDTGDYYCEAQNNIGTPQKSDTHHLEASNNISYEDMKALGAGGGGPVFDVRSPEEVANGHIANSINIPVTEIEEALKMDPETFKMKYAVDKPQVDEKNFIFLCKAGRRSAFAVEIAKTLGYTNARSYGGGYDEWSEKEGK</sequence>
<evidence type="ECO:0000259" key="19">
    <source>
        <dbReference type="PROSITE" id="PS50206"/>
    </source>
</evidence>
<dbReference type="Pfam" id="PF00581">
    <property type="entry name" value="Rhodanese"/>
    <property type="match status" value="1"/>
</dbReference>
<evidence type="ECO:0000256" key="17">
    <source>
        <dbReference type="ARBA" id="ARBA00030590"/>
    </source>
</evidence>
<gene>
    <name evidence="22" type="primary">LOC102383480</name>
</gene>
<comment type="subunit">
    <text evidence="18">Interacts with the ninth PDZ domain of MPDZ. Interacts with the first PDZ domain of PARD3. The association between PARD3 and PARD6B probably disrupts this interaction. Interacts with ITGAL (via I-domain). Interacts with CD151.</text>
</comment>
<evidence type="ECO:0000256" key="6">
    <source>
        <dbReference type="ARBA" id="ARBA00022475"/>
    </source>
</evidence>
<dbReference type="Gene3D" id="3.40.250.10">
    <property type="entry name" value="Rhodanese-like domain"/>
    <property type="match status" value="1"/>
</dbReference>
<keyword evidence="6" id="KW-1003">Cell membrane</keyword>
<evidence type="ECO:0000256" key="1">
    <source>
        <dbReference type="ARBA" id="ARBA00004251"/>
    </source>
</evidence>
<evidence type="ECO:0000256" key="2">
    <source>
        <dbReference type="ARBA" id="ARBA00004435"/>
    </source>
</evidence>
<dbReference type="InterPro" id="IPR003598">
    <property type="entry name" value="Ig_sub2"/>
</dbReference>
<evidence type="ECO:0000256" key="15">
    <source>
        <dbReference type="ARBA" id="ARBA00023180"/>
    </source>
</evidence>
<dbReference type="SUPFAM" id="SSF52821">
    <property type="entry name" value="Rhodanese/Cell cycle control phosphatase"/>
    <property type="match status" value="1"/>
</dbReference>
<dbReference type="InterPro" id="IPR036873">
    <property type="entry name" value="Rhodanese-like_dom_sf"/>
</dbReference>
<dbReference type="Pfam" id="PF13927">
    <property type="entry name" value="Ig_3"/>
    <property type="match status" value="1"/>
</dbReference>
<dbReference type="SUPFAM" id="SSF48726">
    <property type="entry name" value="Immunoglobulin"/>
    <property type="match status" value="2"/>
</dbReference>
<feature type="domain" description="Ig-like" evidence="20">
    <location>
        <begin position="170"/>
        <end position="271"/>
    </location>
</feature>
<evidence type="ECO:0000256" key="12">
    <source>
        <dbReference type="ARBA" id="ARBA00022989"/>
    </source>
</evidence>
<dbReference type="GO" id="GO:0050892">
    <property type="term" value="P:intestinal absorption"/>
    <property type="evidence" value="ECO:0007669"/>
    <property type="project" value="TreeGrafter"/>
</dbReference>
<comment type="similarity">
    <text evidence="3">Belongs to the immunoglobulin superfamily.</text>
</comment>
<evidence type="ECO:0000259" key="20">
    <source>
        <dbReference type="PROSITE" id="PS50835"/>
    </source>
</evidence>
<dbReference type="GO" id="GO:0005886">
    <property type="term" value="C:plasma membrane"/>
    <property type="evidence" value="ECO:0007669"/>
    <property type="project" value="UniProtKB-SubCell"/>
</dbReference>
<feature type="domain" description="Ig-like" evidence="20">
    <location>
        <begin position="63"/>
        <end position="163"/>
    </location>
</feature>
<dbReference type="Proteomes" id="UP000189705">
    <property type="component" value="Unplaced"/>
</dbReference>
<evidence type="ECO:0000256" key="16">
    <source>
        <dbReference type="ARBA" id="ARBA00023319"/>
    </source>
</evidence>
<keyword evidence="9" id="KW-0732">Signal</keyword>
<keyword evidence="16" id="KW-0393">Immunoglobulin domain</keyword>
<dbReference type="PROSITE" id="PS50835">
    <property type="entry name" value="IG_LIKE"/>
    <property type="match status" value="2"/>
</dbReference>
<dbReference type="FunFam" id="2.60.40.10:FF:000342">
    <property type="entry name" value="Junctional adhesion molecule A"/>
    <property type="match status" value="1"/>
</dbReference>
<dbReference type="GO" id="GO:0090557">
    <property type="term" value="P:establishment of endothelial intestinal barrier"/>
    <property type="evidence" value="ECO:0007669"/>
    <property type="project" value="TreeGrafter"/>
</dbReference>
<keyword evidence="11" id="KW-0965">Cell junction</keyword>
<accession>A0A3Q0HE83</accession>
<dbReference type="PROSITE" id="PS50206">
    <property type="entry name" value="RHODANESE_3"/>
    <property type="match status" value="1"/>
</dbReference>
<keyword evidence="15" id="KW-0325">Glycoprotein</keyword>
<dbReference type="GO" id="GO:0005923">
    <property type="term" value="C:bicellular tight junction"/>
    <property type="evidence" value="ECO:0007669"/>
    <property type="project" value="UniProtKB-SubCell"/>
</dbReference>
<dbReference type="SMART" id="SM00409">
    <property type="entry name" value="IG"/>
    <property type="match status" value="2"/>
</dbReference>
<reference evidence="22" key="1">
    <citation type="submission" date="2025-08" db="UniProtKB">
        <authorList>
            <consortium name="RefSeq"/>
        </authorList>
    </citation>
    <scope>IDENTIFICATION</scope>
</reference>
<feature type="non-terminal residue" evidence="22">
    <location>
        <position position="1"/>
    </location>
</feature>
<keyword evidence="12" id="KW-1133">Transmembrane helix</keyword>
<protein>
    <recommendedName>
        <fullName evidence="4">Junctional adhesion molecule A</fullName>
    </recommendedName>
    <alternativeName>
        <fullName evidence="17">Junctional adhesion molecule 1</fullName>
    </alternativeName>
</protein>
<dbReference type="InterPro" id="IPR036179">
    <property type="entry name" value="Ig-like_dom_sf"/>
</dbReference>
<evidence type="ECO:0000256" key="14">
    <source>
        <dbReference type="ARBA" id="ARBA00023157"/>
    </source>
</evidence>
<dbReference type="RefSeq" id="XP_025070264.1">
    <property type="nucleotide sequence ID" value="XM_025214479.1"/>
</dbReference>
<evidence type="ECO:0000256" key="3">
    <source>
        <dbReference type="ARBA" id="ARBA00008637"/>
    </source>
</evidence>
<keyword evidence="8" id="KW-0812">Transmembrane</keyword>
<keyword evidence="5" id="KW-0796">Tight junction</keyword>
<dbReference type="SMART" id="SM00450">
    <property type="entry name" value="RHOD"/>
    <property type="match status" value="1"/>
</dbReference>
<feature type="domain" description="Rhodanese" evidence="19">
    <location>
        <begin position="280"/>
        <end position="378"/>
    </location>
</feature>
<organism evidence="21 22">
    <name type="scientific">Alligator sinensis</name>
    <name type="common">Chinese alligator</name>
    <dbReference type="NCBI Taxonomy" id="38654"/>
    <lineage>
        <taxon>Eukaryota</taxon>
        <taxon>Metazoa</taxon>
        <taxon>Chordata</taxon>
        <taxon>Craniata</taxon>
        <taxon>Vertebrata</taxon>
        <taxon>Euteleostomi</taxon>
        <taxon>Archelosauria</taxon>
        <taxon>Archosauria</taxon>
        <taxon>Crocodylia</taxon>
        <taxon>Alligatoridae</taxon>
        <taxon>Alligatorinae</taxon>
        <taxon>Alligator</taxon>
    </lineage>
</organism>
<evidence type="ECO:0000256" key="13">
    <source>
        <dbReference type="ARBA" id="ARBA00023136"/>
    </source>
</evidence>
<dbReference type="InterPro" id="IPR001763">
    <property type="entry name" value="Rhodanese-like_dom"/>
</dbReference>
<evidence type="ECO:0000256" key="4">
    <source>
        <dbReference type="ARBA" id="ARBA00016608"/>
    </source>
</evidence>
<dbReference type="PANTHER" id="PTHR45113">
    <property type="entry name" value="JUNCTIONAL ADHESION MOLECULE A"/>
    <property type="match status" value="1"/>
</dbReference>
<keyword evidence="10" id="KW-0677">Repeat</keyword>
<dbReference type="SMART" id="SM00408">
    <property type="entry name" value="IGc2"/>
    <property type="match status" value="2"/>
</dbReference>
<dbReference type="AlphaFoldDB" id="A0A3Q0HE83"/>
<dbReference type="GeneID" id="102383480"/>
<keyword evidence="21" id="KW-1185">Reference proteome</keyword>
<evidence type="ECO:0000256" key="8">
    <source>
        <dbReference type="ARBA" id="ARBA00022692"/>
    </source>
</evidence>
<dbReference type="InParanoid" id="A0A3Q0HE83"/>
<dbReference type="Pfam" id="PF00047">
    <property type="entry name" value="ig"/>
    <property type="match status" value="1"/>
</dbReference>
<keyword evidence="13" id="KW-0472">Membrane</keyword>
<dbReference type="InterPro" id="IPR013151">
    <property type="entry name" value="Immunoglobulin_dom"/>
</dbReference>
<evidence type="ECO:0000256" key="9">
    <source>
        <dbReference type="ARBA" id="ARBA00022729"/>
    </source>
</evidence>
<evidence type="ECO:0000256" key="11">
    <source>
        <dbReference type="ARBA" id="ARBA00022949"/>
    </source>
</evidence>
<dbReference type="InterPro" id="IPR042456">
    <property type="entry name" value="F11R"/>
</dbReference>
<dbReference type="KEGG" id="asn:102383480"/>